<dbReference type="InterPro" id="IPR013583">
    <property type="entry name" value="MCTP_C"/>
</dbReference>
<dbReference type="PANTHER" id="PTHR31425:SF43">
    <property type="entry name" value="MULTIPLE C2 DOMAIN AND TRANSMEMBRANE REGION PROTEIN 14"/>
    <property type="match status" value="1"/>
</dbReference>
<evidence type="ECO:0000259" key="8">
    <source>
        <dbReference type="PROSITE" id="PS50004"/>
    </source>
</evidence>
<protein>
    <recommendedName>
        <fullName evidence="8">C2 domain-containing protein</fullName>
    </recommendedName>
</protein>
<dbReference type="Gene3D" id="2.60.40.150">
    <property type="entry name" value="C2 domain"/>
    <property type="match status" value="4"/>
</dbReference>
<feature type="compositionally biased region" description="Basic and acidic residues" evidence="6">
    <location>
        <begin position="158"/>
        <end position="208"/>
    </location>
</feature>
<evidence type="ECO:0000256" key="1">
    <source>
        <dbReference type="ARBA" id="ARBA00004141"/>
    </source>
</evidence>
<dbReference type="EMBL" id="JAAMPC010000017">
    <property type="protein sequence ID" value="KAG2245603.1"/>
    <property type="molecule type" value="Genomic_DNA"/>
</dbReference>
<dbReference type="PANTHER" id="PTHR31425">
    <property type="entry name" value="PHOSPHORIBOSYLANTHRANILATE TRANSFERASE ISOFORM 1"/>
    <property type="match status" value="1"/>
</dbReference>
<comment type="caution">
    <text evidence="9">The sequence shown here is derived from an EMBL/GenBank/DDBJ whole genome shotgun (WGS) entry which is preliminary data.</text>
</comment>
<dbReference type="SMART" id="SM00239">
    <property type="entry name" value="C2"/>
    <property type="match status" value="4"/>
</dbReference>
<dbReference type="InterPro" id="IPR047258">
    <property type="entry name" value="C2C_MCTP_PRT_plant"/>
</dbReference>
<reference evidence="9 10" key="1">
    <citation type="submission" date="2020-02" db="EMBL/GenBank/DDBJ databases">
        <authorList>
            <person name="Ma Q."/>
            <person name="Huang Y."/>
            <person name="Song X."/>
            <person name="Pei D."/>
        </authorList>
    </citation>
    <scope>NUCLEOTIDE SEQUENCE [LARGE SCALE GENOMIC DNA]</scope>
    <source>
        <strain evidence="9">Sxm20200214</strain>
        <tissue evidence="9">Leaf</tissue>
    </source>
</reference>
<dbReference type="CDD" id="cd04019">
    <property type="entry name" value="C2C_MCTP_PRT_plant"/>
    <property type="match status" value="1"/>
</dbReference>
<accession>A0A8X7P7T5</accession>
<evidence type="ECO:0000313" key="9">
    <source>
        <dbReference type="EMBL" id="KAG2245603.1"/>
    </source>
</evidence>
<keyword evidence="5 7" id="KW-0472">Membrane</keyword>
<dbReference type="GO" id="GO:0016020">
    <property type="term" value="C:membrane"/>
    <property type="evidence" value="ECO:0007669"/>
    <property type="project" value="UniProtKB-SubCell"/>
</dbReference>
<evidence type="ECO:0000256" key="2">
    <source>
        <dbReference type="ARBA" id="ARBA00022692"/>
    </source>
</evidence>
<sequence>MADTVLRKLIVEICNARNLMPKDGQGTASAYAIVDFDGQRRRTKTKFRDLNPQWDEKLEFFVHDVATMGEEILEINLCNDKKTGKRSTFLGKVKIAGNAFAAAGSETLVYYPLEKRSVFSQIKGEIGLKAYYVDESIPAAAAAATEEKPAEGQAAPAAEEKAGEKEKEKTEEGKKEAEAAKTEEKPKEEAKPEDKPKEEAKPEEKKPDAVAPPAKEAEKKPPEAAAAAPPPPAVPQKTETNRGGGYDLVDRMPFLYIRVAKAKRASNDGSNPIYAKLVIGTTGVKTRCQTGKDWDQVFAFEKESLNSSSLEVSVWSEEKVEKEDKTVTTTESCLGTVSFDLQEVPKRVPPDISGNDVMLAVWLGTQADEAFQEAWQSDSGGLIPETRSKVYLSPKLWYLRLTVIQTQDLQLGSGPEPKAKNPTTELYVKAQLGPQVFKTARTSIGPSASSSGSGNPTWNEDLVFVASEPFEPFLIVSVEDITNGQSIGQTKIHMGSVERRNDDRTEPKSRWFNLAGDENKPYSGRIHVKVCLEGGYHVLDEAAHVTSDVRPSAKQLAKPPIGLLEVGVRGATNLLPVKTRDGTRGTTDAYVVAKYGPKWQYTWDVYDPCTVLTIGVFDNGRYKREEAGKQGRDLRVGKIRIRLSTLDMNRVYLNSYTLTVVLPSGAKKMGEIEIAVRFSCPSWLSIIQAYVTPMLPRMHYVRPLGPAQQDILRHTAMRIVTARLARSEPPLGQEVVQYMLDTDNHVWSMRRSKANWFRVITFLSRAATIARWVHGIRTWVHPPTTVLVHLLLVAIVLCPHLVLPTVFMYAFLILALRFRCRGRFKVSSVDTRLSCVDSVAPDELDEEFDGFPATRPPEVVRIRYDRLRALAGRAQTLLGDVAAQGERIEALFNWKDPRATCIFVVFCLFASFLFYIVPFKIFVLGFRDDMPSVPANFFRRLPSMSDQIL</sequence>
<evidence type="ECO:0000256" key="5">
    <source>
        <dbReference type="ARBA" id="ARBA00023136"/>
    </source>
</evidence>
<proteinExistence type="predicted"/>
<keyword evidence="10" id="KW-1185">Reference proteome</keyword>
<keyword evidence="4 7" id="KW-1133">Transmembrane helix</keyword>
<evidence type="ECO:0000256" key="7">
    <source>
        <dbReference type="SAM" id="Phobius"/>
    </source>
</evidence>
<feature type="domain" description="C2" evidence="8">
    <location>
        <begin position="378"/>
        <end position="512"/>
    </location>
</feature>
<dbReference type="AlphaFoldDB" id="A0A8X7P7T5"/>
<keyword evidence="2 7" id="KW-0812">Transmembrane</keyword>
<dbReference type="FunFam" id="2.60.40.150:FF:000302">
    <property type="entry name" value="C2 domain-containing protein"/>
    <property type="match status" value="1"/>
</dbReference>
<feature type="transmembrane region" description="Helical" evidence="7">
    <location>
        <begin position="901"/>
        <end position="923"/>
    </location>
</feature>
<name>A0A8X7P7T5_BRACI</name>
<dbReference type="SUPFAM" id="SSF49562">
    <property type="entry name" value="C2 domain (Calcium/lipid-binding domain, CaLB)"/>
    <property type="match status" value="4"/>
</dbReference>
<dbReference type="InterPro" id="IPR000008">
    <property type="entry name" value="C2_dom"/>
</dbReference>
<dbReference type="InterPro" id="IPR047259">
    <property type="entry name" value="QUIRKY-like"/>
</dbReference>
<dbReference type="Proteomes" id="UP000886595">
    <property type="component" value="Unassembled WGS sequence"/>
</dbReference>
<organism evidence="9 10">
    <name type="scientific">Brassica carinata</name>
    <name type="common">Ethiopian mustard</name>
    <name type="synonym">Abyssinian cabbage</name>
    <dbReference type="NCBI Taxonomy" id="52824"/>
    <lineage>
        <taxon>Eukaryota</taxon>
        <taxon>Viridiplantae</taxon>
        <taxon>Streptophyta</taxon>
        <taxon>Embryophyta</taxon>
        <taxon>Tracheophyta</taxon>
        <taxon>Spermatophyta</taxon>
        <taxon>Magnoliopsida</taxon>
        <taxon>eudicotyledons</taxon>
        <taxon>Gunneridae</taxon>
        <taxon>Pentapetalae</taxon>
        <taxon>rosids</taxon>
        <taxon>malvids</taxon>
        <taxon>Brassicales</taxon>
        <taxon>Brassicaceae</taxon>
        <taxon>Brassiceae</taxon>
        <taxon>Brassica</taxon>
    </lineage>
</organism>
<dbReference type="OrthoDB" id="67700at2759"/>
<feature type="region of interest" description="Disordered" evidence="6">
    <location>
        <begin position="144"/>
        <end position="247"/>
    </location>
</feature>
<dbReference type="Pfam" id="PF00168">
    <property type="entry name" value="C2"/>
    <property type="match status" value="4"/>
</dbReference>
<evidence type="ECO:0000313" key="10">
    <source>
        <dbReference type="Proteomes" id="UP000886595"/>
    </source>
</evidence>
<feature type="domain" description="C2" evidence="8">
    <location>
        <begin position="1"/>
        <end position="110"/>
    </location>
</feature>
<gene>
    <name evidence="9" type="ORF">Bca52824_085231</name>
</gene>
<keyword evidence="3" id="KW-0677">Repeat</keyword>
<dbReference type="PROSITE" id="PS50004">
    <property type="entry name" value="C2"/>
    <property type="match status" value="2"/>
</dbReference>
<dbReference type="InterPro" id="IPR035892">
    <property type="entry name" value="C2_domain_sf"/>
</dbReference>
<feature type="transmembrane region" description="Helical" evidence="7">
    <location>
        <begin position="786"/>
        <end position="816"/>
    </location>
</feature>
<evidence type="ECO:0000256" key="4">
    <source>
        <dbReference type="ARBA" id="ARBA00022989"/>
    </source>
</evidence>
<evidence type="ECO:0000256" key="6">
    <source>
        <dbReference type="SAM" id="MobiDB-lite"/>
    </source>
</evidence>
<dbReference type="Pfam" id="PF08372">
    <property type="entry name" value="PRT_C"/>
    <property type="match status" value="1"/>
</dbReference>
<evidence type="ECO:0000256" key="3">
    <source>
        <dbReference type="ARBA" id="ARBA00022737"/>
    </source>
</evidence>
<comment type="subcellular location">
    <subcellularLocation>
        <location evidence="1">Membrane</location>
        <topology evidence="1">Multi-pass membrane protein</topology>
    </subcellularLocation>
</comment>